<evidence type="ECO:0000313" key="2">
    <source>
        <dbReference type="Proteomes" id="UP000198535"/>
    </source>
</evidence>
<gene>
    <name evidence="1" type="ORF">SAMN04488696_2725</name>
</gene>
<dbReference type="PANTHER" id="PTHR14741">
    <property type="entry name" value="S-ADENOSYLMETHIONINE-DEPENDENT METHYLTRANSFERASE RELATED"/>
    <property type="match status" value="1"/>
</dbReference>
<name>A0A1I4UI81_9EURY</name>
<dbReference type="InterPro" id="IPR019012">
    <property type="entry name" value="RNA_cap_Gua-N2-MeTrfase"/>
</dbReference>
<dbReference type="PANTHER" id="PTHR14741:SF32">
    <property type="entry name" value="TRIMETHYLGUANOSINE SYNTHASE"/>
    <property type="match status" value="1"/>
</dbReference>
<accession>A0A1I4UI81</accession>
<reference evidence="2" key="1">
    <citation type="submission" date="2016-10" db="EMBL/GenBank/DDBJ databases">
        <authorList>
            <person name="Varghese N."/>
            <person name="Submissions S."/>
        </authorList>
    </citation>
    <scope>NUCLEOTIDE SEQUENCE [LARGE SCALE GENOMIC DNA]</scope>
    <source>
        <strain evidence="2">Mob M</strain>
    </source>
</reference>
<keyword evidence="2" id="KW-1185">Reference proteome</keyword>
<dbReference type="Gene3D" id="3.40.50.150">
    <property type="entry name" value="Vaccinia Virus protein VP39"/>
    <property type="match status" value="1"/>
</dbReference>
<dbReference type="SUPFAM" id="SSF53335">
    <property type="entry name" value="S-adenosyl-L-methionine-dependent methyltransferases"/>
    <property type="match status" value="1"/>
</dbReference>
<dbReference type="Pfam" id="PF09445">
    <property type="entry name" value="Methyltransf_15"/>
    <property type="match status" value="1"/>
</dbReference>
<keyword evidence="1" id="KW-0808">Transferase</keyword>
<sequence length="329" mass="37183">MISDKDGIRFATPEPVAEYRAKRLQCKVIADISCGIGGQAIYFAQRCDKVYAVEIDPKKIAYARKNARIMGVDNIEFITGDALSPDTISQLPELDVVFSDPARPPSEKERNIENLSPSIPEVMKAYADRSSNFAFEAPPQLSPEKIPFDCEKEYMSLDGKLNRLNLYFGDLKKADISAVALPGEAVIRKSNVSKDAERLDDLKRYAYEPEECVTKAGLLEQLAASFKEEDGTGIYTIDDKRTLISSEKALQCRLFKNSYKVSKVMEFNLNEVNRYLRQNSFGTVIIRASIEPERYWEVRKDIENGLKGERKAHLFVKDNEAIICEVPDQ</sequence>
<dbReference type="EMBL" id="FOUJ01000007">
    <property type="protein sequence ID" value="SFM88658.1"/>
    <property type="molecule type" value="Genomic_DNA"/>
</dbReference>
<evidence type="ECO:0000313" key="1">
    <source>
        <dbReference type="EMBL" id="SFM88658.1"/>
    </source>
</evidence>
<dbReference type="CDD" id="cd02440">
    <property type="entry name" value="AdoMet_MTases"/>
    <property type="match status" value="1"/>
</dbReference>
<dbReference type="STRING" id="487685.SAMN04488696_2725"/>
<dbReference type="InterPro" id="IPR029063">
    <property type="entry name" value="SAM-dependent_MTases_sf"/>
</dbReference>
<protein>
    <submittedName>
        <fullName evidence="1">RNA cap guanine-N2 methyltransferase</fullName>
    </submittedName>
</protein>
<dbReference type="AlphaFoldDB" id="A0A1I4UI81"/>
<keyword evidence="1" id="KW-0489">Methyltransferase</keyword>
<organism evidence="1 2">
    <name type="scientific">Methanolobus profundi</name>
    <dbReference type="NCBI Taxonomy" id="487685"/>
    <lineage>
        <taxon>Archaea</taxon>
        <taxon>Methanobacteriati</taxon>
        <taxon>Methanobacteriota</taxon>
        <taxon>Stenosarchaea group</taxon>
        <taxon>Methanomicrobia</taxon>
        <taxon>Methanosarcinales</taxon>
        <taxon>Methanosarcinaceae</taxon>
        <taxon>Methanolobus</taxon>
    </lineage>
</organism>
<dbReference type="Proteomes" id="UP000198535">
    <property type="component" value="Unassembled WGS sequence"/>
</dbReference>
<dbReference type="OrthoDB" id="56872at2157"/>
<proteinExistence type="predicted"/>
<dbReference type="GO" id="GO:0071164">
    <property type="term" value="F:RNA cap trimethylguanosine synthase activity"/>
    <property type="evidence" value="ECO:0007669"/>
    <property type="project" value="TreeGrafter"/>
</dbReference>